<evidence type="ECO:0000313" key="2">
    <source>
        <dbReference type="EMBL" id="POR38961.1"/>
    </source>
</evidence>
<name>A0A2S4L999_9HYPO</name>
<accession>A0A2S4L999</accession>
<proteinExistence type="predicted"/>
<feature type="region of interest" description="Disordered" evidence="1">
    <location>
        <begin position="1"/>
        <end position="30"/>
    </location>
</feature>
<evidence type="ECO:0000313" key="3">
    <source>
        <dbReference type="Proteomes" id="UP000237481"/>
    </source>
</evidence>
<dbReference type="EMBL" id="PKSG01000084">
    <property type="protein sequence ID" value="POR38961.1"/>
    <property type="molecule type" value="Genomic_DNA"/>
</dbReference>
<gene>
    <name evidence="2" type="ORF">TPAR_00832</name>
</gene>
<keyword evidence="3" id="KW-1185">Reference proteome</keyword>
<evidence type="ECO:0000256" key="1">
    <source>
        <dbReference type="SAM" id="MobiDB-lite"/>
    </source>
</evidence>
<comment type="caution">
    <text evidence="2">The sequence shown here is derived from an EMBL/GenBank/DDBJ whole genome shotgun (WGS) entry which is preliminary data.</text>
</comment>
<reference evidence="2 3" key="1">
    <citation type="submission" date="2018-01" db="EMBL/GenBank/DDBJ databases">
        <title>Harnessing the power of phylogenomics to disentangle the directionality and signatures of interkingdom host jumping in the parasitic fungal genus Tolypocladium.</title>
        <authorList>
            <person name="Quandt C.A."/>
            <person name="Patterson W."/>
            <person name="Spatafora J.W."/>
        </authorList>
    </citation>
    <scope>NUCLEOTIDE SEQUENCE [LARGE SCALE GENOMIC DNA]</scope>
    <source>
        <strain evidence="2 3">NRBC 100945</strain>
    </source>
</reference>
<dbReference type="AlphaFoldDB" id="A0A2S4L999"/>
<dbReference type="Proteomes" id="UP000237481">
    <property type="component" value="Unassembled WGS sequence"/>
</dbReference>
<sequence>MEGQTLDAGFEEPIGPKAFRRGATNAANGIAPDAVRDQMMRHDPK</sequence>
<dbReference type="OrthoDB" id="4898871at2759"/>
<protein>
    <submittedName>
        <fullName evidence="2">Uncharacterized protein</fullName>
    </submittedName>
</protein>
<organism evidence="2 3">
    <name type="scientific">Tolypocladium paradoxum</name>
    <dbReference type="NCBI Taxonomy" id="94208"/>
    <lineage>
        <taxon>Eukaryota</taxon>
        <taxon>Fungi</taxon>
        <taxon>Dikarya</taxon>
        <taxon>Ascomycota</taxon>
        <taxon>Pezizomycotina</taxon>
        <taxon>Sordariomycetes</taxon>
        <taxon>Hypocreomycetidae</taxon>
        <taxon>Hypocreales</taxon>
        <taxon>Ophiocordycipitaceae</taxon>
        <taxon>Tolypocladium</taxon>
    </lineage>
</organism>
<dbReference type="STRING" id="94208.A0A2S4L999"/>